<evidence type="ECO:0000256" key="4">
    <source>
        <dbReference type="SAM" id="Phobius"/>
    </source>
</evidence>
<feature type="transmembrane region" description="Helical" evidence="4">
    <location>
        <begin position="252"/>
        <end position="273"/>
    </location>
</feature>
<sequence>MLSDPSPRSARMASRLPEPGPDEREHSQRLLQLLRTQIAAHGPMPFAQYMERCLYAPGLGYYSAGRTKFGAAGDFVTAPELGELFARCVVNAVQPVLALLGGEADFLELGGGSGAFAEAALRALADAGTVPRRYLILEPSADLRDRQRERLSGALPAELRARVAWLDRPPERDWRGVLFANEVIDALPTTRFTLRQGEVYEEHVALDGEGRLLRTDRPADALVAAAVRHVERDVERRFADGYRSEILPQLPYWMQAVAGSLVAGLMLFVDYGYVRREYYLPERDDGTLMAHYRHHAHNDPFHWPGLNDLTASVDFTALAEAGNSAGFGVAAYLPQAQLLLASGLQAAFEQAYAAAPDEVARHRLAQEVRRLTLPEQMGERFQAMLFARGLDVLPLDAELLAADQGGRL</sequence>
<keyword evidence="2 5" id="KW-0808">Transferase</keyword>
<dbReference type="GO" id="GO:0032259">
    <property type="term" value="P:methylation"/>
    <property type="evidence" value="ECO:0007669"/>
    <property type="project" value="UniProtKB-KW"/>
</dbReference>
<dbReference type="SUPFAM" id="SSF53335">
    <property type="entry name" value="S-adenosyl-L-methionine-dependent methyltransferases"/>
    <property type="match status" value="1"/>
</dbReference>
<name>A0ABU8JCH1_9GAMM</name>
<proteinExistence type="predicted"/>
<keyword evidence="4" id="KW-0472">Membrane</keyword>
<evidence type="ECO:0000256" key="2">
    <source>
        <dbReference type="ARBA" id="ARBA00022679"/>
    </source>
</evidence>
<dbReference type="EC" id="2.1.1.-" evidence="5"/>
<keyword evidence="1 5" id="KW-0489">Methyltransferase</keyword>
<dbReference type="Pfam" id="PF02636">
    <property type="entry name" value="Methyltransf_28"/>
    <property type="match status" value="1"/>
</dbReference>
<comment type="caution">
    <text evidence="5">The sequence shown here is derived from an EMBL/GenBank/DDBJ whole genome shotgun (WGS) entry which is preliminary data.</text>
</comment>
<dbReference type="PANTHER" id="PTHR12049">
    <property type="entry name" value="PROTEIN ARGININE METHYLTRANSFERASE NDUFAF7, MITOCHONDRIAL"/>
    <property type="match status" value="1"/>
</dbReference>
<organism evidence="5 6">
    <name type="scientific">Fulvimonas yonginensis</name>
    <dbReference type="NCBI Taxonomy" id="1495200"/>
    <lineage>
        <taxon>Bacteria</taxon>
        <taxon>Pseudomonadati</taxon>
        <taxon>Pseudomonadota</taxon>
        <taxon>Gammaproteobacteria</taxon>
        <taxon>Lysobacterales</taxon>
        <taxon>Rhodanobacteraceae</taxon>
        <taxon>Fulvimonas</taxon>
    </lineage>
</organism>
<dbReference type="Gene3D" id="3.40.50.12710">
    <property type="match status" value="1"/>
</dbReference>
<feature type="region of interest" description="Disordered" evidence="3">
    <location>
        <begin position="1"/>
        <end position="26"/>
    </location>
</feature>
<reference evidence="5 6" key="1">
    <citation type="journal article" date="2014" name="Int. J. Syst. Evol. Microbiol.">
        <title>Fulvimonas yonginensis sp. nov., isolated from greenhouse soil, and emended description of the genus Fulvimonas.</title>
        <authorList>
            <person name="Ahn J.H."/>
            <person name="Kim S.J."/>
            <person name="Weon H.Y."/>
            <person name="Hong S.B."/>
            <person name="Seok S.J."/>
            <person name="Kwon S.W."/>
        </authorList>
    </citation>
    <scope>NUCLEOTIDE SEQUENCE [LARGE SCALE GENOMIC DNA]</scope>
    <source>
        <strain evidence="5 6">KACC 16952</strain>
    </source>
</reference>
<keyword evidence="4" id="KW-1133">Transmembrane helix</keyword>
<evidence type="ECO:0000313" key="5">
    <source>
        <dbReference type="EMBL" id="MEI7036737.1"/>
    </source>
</evidence>
<accession>A0ABU8JCH1</accession>
<keyword evidence="6" id="KW-1185">Reference proteome</keyword>
<keyword evidence="4" id="KW-0812">Transmembrane</keyword>
<dbReference type="GO" id="GO:0008168">
    <property type="term" value="F:methyltransferase activity"/>
    <property type="evidence" value="ECO:0007669"/>
    <property type="project" value="UniProtKB-KW"/>
</dbReference>
<gene>
    <name evidence="5" type="ORF">WAT24_08210</name>
</gene>
<evidence type="ECO:0000256" key="1">
    <source>
        <dbReference type="ARBA" id="ARBA00022603"/>
    </source>
</evidence>
<evidence type="ECO:0000313" key="6">
    <source>
        <dbReference type="Proteomes" id="UP001381174"/>
    </source>
</evidence>
<dbReference type="InterPro" id="IPR029063">
    <property type="entry name" value="SAM-dependent_MTases_sf"/>
</dbReference>
<dbReference type="InterPro" id="IPR003788">
    <property type="entry name" value="NDUFAF7"/>
</dbReference>
<dbReference type="PANTHER" id="PTHR12049:SF7">
    <property type="entry name" value="PROTEIN ARGININE METHYLTRANSFERASE NDUFAF7, MITOCHONDRIAL"/>
    <property type="match status" value="1"/>
</dbReference>
<dbReference type="Proteomes" id="UP001381174">
    <property type="component" value="Unassembled WGS sequence"/>
</dbReference>
<evidence type="ECO:0000256" key="3">
    <source>
        <dbReference type="SAM" id="MobiDB-lite"/>
    </source>
</evidence>
<protein>
    <submittedName>
        <fullName evidence="5">SAM-dependent methyltransferase</fullName>
        <ecNumber evidence="5">2.1.1.-</ecNumber>
    </submittedName>
</protein>
<dbReference type="InterPro" id="IPR038375">
    <property type="entry name" value="NDUFAF7_sf"/>
</dbReference>
<dbReference type="EMBL" id="JBBBNY010000004">
    <property type="protein sequence ID" value="MEI7036737.1"/>
    <property type="molecule type" value="Genomic_DNA"/>
</dbReference>